<keyword evidence="2 5" id="KW-0812">Transmembrane</keyword>
<dbReference type="EMBL" id="JAAMOW010000007">
    <property type="protein sequence ID" value="NGY05882.1"/>
    <property type="molecule type" value="Genomic_DNA"/>
</dbReference>
<protein>
    <submittedName>
        <fullName evidence="6">DUF1656 domain-containing protein</fullName>
    </submittedName>
</protein>
<sequence length="66" mass="7398">MPREFALAGILFPSLLPVLLISASLTWLLDGLFARFGFYRHVWRPPLFRLALFVCLFGGGGLLIYG</sequence>
<dbReference type="RefSeq" id="WP_166258268.1">
    <property type="nucleotide sequence ID" value="NZ_JAAMOW010000007.1"/>
</dbReference>
<dbReference type="AlphaFoldDB" id="A0A6M2BT95"/>
<keyword evidence="7" id="KW-1185">Reference proteome</keyword>
<dbReference type="InterPro" id="IPR012451">
    <property type="entry name" value="DUF1656"/>
</dbReference>
<organism evidence="6 7">
    <name type="scientific">Solimonas terrae</name>
    <dbReference type="NCBI Taxonomy" id="1396819"/>
    <lineage>
        <taxon>Bacteria</taxon>
        <taxon>Pseudomonadati</taxon>
        <taxon>Pseudomonadota</taxon>
        <taxon>Gammaproteobacteria</taxon>
        <taxon>Nevskiales</taxon>
        <taxon>Nevskiaceae</taxon>
        <taxon>Solimonas</taxon>
    </lineage>
</organism>
<evidence type="ECO:0000313" key="6">
    <source>
        <dbReference type="EMBL" id="NGY05882.1"/>
    </source>
</evidence>
<name>A0A6M2BT95_9GAMM</name>
<keyword evidence="1" id="KW-1003">Cell membrane</keyword>
<proteinExistence type="predicted"/>
<feature type="transmembrane region" description="Helical" evidence="5">
    <location>
        <begin position="46"/>
        <end position="65"/>
    </location>
</feature>
<dbReference type="Pfam" id="PF07869">
    <property type="entry name" value="DUF1656"/>
    <property type="match status" value="1"/>
</dbReference>
<gene>
    <name evidence="6" type="ORF">G7Y85_14000</name>
</gene>
<comment type="caution">
    <text evidence="6">The sequence shown here is derived from an EMBL/GenBank/DDBJ whole genome shotgun (WGS) entry which is preliminary data.</text>
</comment>
<reference evidence="6 7" key="1">
    <citation type="journal article" date="2014" name="Int. J. Syst. Evol. Microbiol.">
        <title>Solimonas terrae sp. nov., isolated from soil.</title>
        <authorList>
            <person name="Kim S.J."/>
            <person name="Moon J.Y."/>
            <person name="Weon H.Y."/>
            <person name="Ahn J.H."/>
            <person name="Chen W.M."/>
            <person name="Kwon S.W."/>
        </authorList>
    </citation>
    <scope>NUCLEOTIDE SEQUENCE [LARGE SCALE GENOMIC DNA]</scope>
    <source>
        <strain evidence="6 7">KIS83-12</strain>
    </source>
</reference>
<dbReference type="Proteomes" id="UP000472676">
    <property type="component" value="Unassembled WGS sequence"/>
</dbReference>
<evidence type="ECO:0000313" key="7">
    <source>
        <dbReference type="Proteomes" id="UP000472676"/>
    </source>
</evidence>
<keyword evidence="4 5" id="KW-0472">Membrane</keyword>
<accession>A0A6M2BT95</accession>
<keyword evidence="3 5" id="KW-1133">Transmembrane helix</keyword>
<evidence type="ECO:0000256" key="3">
    <source>
        <dbReference type="ARBA" id="ARBA00022989"/>
    </source>
</evidence>
<evidence type="ECO:0000256" key="4">
    <source>
        <dbReference type="ARBA" id="ARBA00023136"/>
    </source>
</evidence>
<evidence type="ECO:0000256" key="5">
    <source>
        <dbReference type="SAM" id="Phobius"/>
    </source>
</evidence>
<evidence type="ECO:0000256" key="1">
    <source>
        <dbReference type="ARBA" id="ARBA00022475"/>
    </source>
</evidence>
<evidence type="ECO:0000256" key="2">
    <source>
        <dbReference type="ARBA" id="ARBA00022692"/>
    </source>
</evidence>